<evidence type="ECO:0000256" key="1">
    <source>
        <dbReference type="ARBA" id="ARBA00022478"/>
    </source>
</evidence>
<dbReference type="eggNOG" id="COG0358">
    <property type="taxonomic scope" value="Bacteria"/>
</dbReference>
<evidence type="ECO:0000313" key="17">
    <source>
        <dbReference type="Proteomes" id="UP000019426"/>
    </source>
</evidence>
<comment type="subunit">
    <text evidence="12">Monomer. Interacts with DnaB.</text>
</comment>
<dbReference type="KEGG" id="clt:CM240_1570"/>
<dbReference type="GO" id="GO:0005737">
    <property type="term" value="C:cytoplasm"/>
    <property type="evidence" value="ECO:0007669"/>
    <property type="project" value="TreeGrafter"/>
</dbReference>
<dbReference type="InterPro" id="IPR034151">
    <property type="entry name" value="TOPRIM_DnaG_bac"/>
</dbReference>
<dbReference type="FunFam" id="3.90.580.10:FF:000001">
    <property type="entry name" value="DNA primase"/>
    <property type="match status" value="1"/>
</dbReference>
<keyword evidence="1 12" id="KW-0240">DNA-directed RNA polymerase</keyword>
<dbReference type="Gene3D" id="3.90.980.10">
    <property type="entry name" value="DNA primase, catalytic core, N-terminal domain"/>
    <property type="match status" value="1"/>
</dbReference>
<proteinExistence type="inferred from homology"/>
<dbReference type="Pfam" id="PF08275">
    <property type="entry name" value="DNAG_N"/>
    <property type="match status" value="1"/>
</dbReference>
<evidence type="ECO:0000256" key="5">
    <source>
        <dbReference type="ARBA" id="ARBA00022705"/>
    </source>
</evidence>
<dbReference type="Gene3D" id="3.90.580.10">
    <property type="entry name" value="Zinc finger, CHC2-type domain"/>
    <property type="match status" value="1"/>
</dbReference>
<sequence>MISDELIQKIKDENDIASVIEESGVRLKKSGKYLTGLCPFHKEKTPSFTVTPEKGIYKCFGCGEAGNVIVYVMKTKNLPFVEAVKYLGERANIEIDEGNKESKKKKEFKDKLLKINKDSARIFFNNLKTSKKAQDYFKNRELNIATIKKFGLGYAEDSWHSLMNNLRRKGYRLEDLIALGLVIKSEKSTYDRFRNRVIFPVFDYRGNVIGFGGRVLDDSKPKYLNSPESLIFKKGDNLYGLNFAIKSGLKKSIIIVEGYMDVITLHEHNITNVVASLGTALTVNQGKLLKKFVDTVIICYDADAAGKSATERGFKVLQDMGIKIKILRIPDGKDPDEFVKKNGRDKFIDLVEKSMSLNEYKLELIKEKYDLNESEDVRHFIEESLKEICIDLSSLERDEFIHNISEITKVREEFIIDTLRKMENFKGNYEKVNNSGYIGQNIHLEKSSLRIERILLKLSLKNIENYKLILQHNDEENLYSRETAPLFEKIKELYNSGKVDITKDIEAKCNDEGTLKTLIKVREEPIITDGYEDDKLIFDCIRRLKKFKLEEEIEFLNEEIKEKEKLGSVNETITLLKKMKEKQKQYKEL</sequence>
<dbReference type="Gene3D" id="3.40.1360.10">
    <property type="match status" value="1"/>
</dbReference>
<evidence type="ECO:0000256" key="3">
    <source>
        <dbReference type="ARBA" id="ARBA00022679"/>
    </source>
</evidence>
<dbReference type="InterPro" id="IPR037068">
    <property type="entry name" value="DNA_primase_core_N_sf"/>
</dbReference>
<dbReference type="SUPFAM" id="SSF56731">
    <property type="entry name" value="DNA primase core"/>
    <property type="match status" value="1"/>
</dbReference>
<dbReference type="GO" id="GO:0003899">
    <property type="term" value="F:DNA-directed RNA polymerase activity"/>
    <property type="evidence" value="ECO:0007669"/>
    <property type="project" value="UniProtKB-UniRule"/>
</dbReference>
<dbReference type="InterPro" id="IPR006295">
    <property type="entry name" value="DNA_primase_DnaG"/>
</dbReference>
<evidence type="ECO:0000259" key="15">
    <source>
        <dbReference type="PROSITE" id="PS50880"/>
    </source>
</evidence>
<evidence type="ECO:0000256" key="8">
    <source>
        <dbReference type="ARBA" id="ARBA00022833"/>
    </source>
</evidence>
<keyword evidence="11 12" id="KW-0804">Transcription</keyword>
<dbReference type="PATRIC" id="fig|1216932.3.peg.1562"/>
<keyword evidence="2 12" id="KW-0639">Primosome</keyword>
<comment type="cofactor">
    <cofactor evidence="12 13 14">
        <name>Zn(2+)</name>
        <dbReference type="ChEBI" id="CHEBI:29105"/>
    </cofactor>
    <text evidence="12 13 14">Binds 1 zinc ion per monomer.</text>
</comment>
<feature type="zinc finger region" description="CHC2-type" evidence="12 14">
    <location>
        <begin position="38"/>
        <end position="62"/>
    </location>
</feature>
<dbReference type="InterPro" id="IPR006171">
    <property type="entry name" value="TOPRIM_dom"/>
</dbReference>
<evidence type="ECO:0000256" key="12">
    <source>
        <dbReference type="HAMAP-Rule" id="MF_00974"/>
    </source>
</evidence>
<dbReference type="InterPro" id="IPR036977">
    <property type="entry name" value="DNA_primase_Znf_CHC2"/>
</dbReference>
<dbReference type="SMART" id="SM00400">
    <property type="entry name" value="ZnF_CHCC"/>
    <property type="match status" value="1"/>
</dbReference>
<evidence type="ECO:0000256" key="7">
    <source>
        <dbReference type="ARBA" id="ARBA00022771"/>
    </source>
</evidence>
<evidence type="ECO:0000256" key="6">
    <source>
        <dbReference type="ARBA" id="ARBA00022723"/>
    </source>
</evidence>
<evidence type="ECO:0000256" key="14">
    <source>
        <dbReference type="PIRSR" id="PIRSR002811-1"/>
    </source>
</evidence>
<evidence type="ECO:0000256" key="4">
    <source>
        <dbReference type="ARBA" id="ARBA00022695"/>
    </source>
</evidence>
<comment type="domain">
    <text evidence="12">Contains an N-terminal zinc-binding domain, a central core domain that contains the primase activity, and a C-terminal DnaB-binding domain.</text>
</comment>
<keyword evidence="7 12" id="KW-0863">Zinc-finger</keyword>
<dbReference type="RefSeq" id="WP_044038036.1">
    <property type="nucleotide sequence ID" value="NZ_HG917868.1"/>
</dbReference>
<evidence type="ECO:0000256" key="9">
    <source>
        <dbReference type="ARBA" id="ARBA00022842"/>
    </source>
</evidence>
<dbReference type="NCBIfam" id="TIGR01391">
    <property type="entry name" value="dnaG"/>
    <property type="match status" value="1"/>
</dbReference>
<dbReference type="InterPro" id="IPR002694">
    <property type="entry name" value="Znf_CHC2"/>
</dbReference>
<dbReference type="GO" id="GO:0006269">
    <property type="term" value="P:DNA replication, synthesis of primer"/>
    <property type="evidence" value="ECO:0007669"/>
    <property type="project" value="UniProtKB-UniRule"/>
</dbReference>
<dbReference type="PANTHER" id="PTHR30313">
    <property type="entry name" value="DNA PRIMASE"/>
    <property type="match status" value="1"/>
</dbReference>
<evidence type="ECO:0000313" key="16">
    <source>
        <dbReference type="EMBL" id="CDM68728.1"/>
    </source>
</evidence>
<dbReference type="SMART" id="SM00493">
    <property type="entry name" value="TOPRIM"/>
    <property type="match status" value="1"/>
</dbReference>
<accession>W6RWI4</accession>
<dbReference type="Pfam" id="PF01807">
    <property type="entry name" value="Zn_ribbon_DnaG"/>
    <property type="match status" value="1"/>
</dbReference>
<dbReference type="SUPFAM" id="SSF57783">
    <property type="entry name" value="Zinc beta-ribbon"/>
    <property type="match status" value="1"/>
</dbReference>
<evidence type="ECO:0000256" key="2">
    <source>
        <dbReference type="ARBA" id="ARBA00022515"/>
    </source>
</evidence>
<keyword evidence="5 12" id="KW-0235">DNA replication</keyword>
<organism evidence="16 17">
    <name type="scientific">Clostridium bornimense</name>
    <dbReference type="NCBI Taxonomy" id="1216932"/>
    <lineage>
        <taxon>Bacteria</taxon>
        <taxon>Bacillati</taxon>
        <taxon>Bacillota</taxon>
        <taxon>Clostridia</taxon>
        <taxon>Eubacteriales</taxon>
        <taxon>Clostridiaceae</taxon>
        <taxon>Clostridium</taxon>
    </lineage>
</organism>
<keyword evidence="10 12" id="KW-0238">DNA-binding</keyword>
<keyword evidence="9" id="KW-0460">Magnesium</keyword>
<dbReference type="Pfam" id="PF13155">
    <property type="entry name" value="Toprim_2"/>
    <property type="match status" value="1"/>
</dbReference>
<dbReference type="EMBL" id="HG917868">
    <property type="protein sequence ID" value="CDM68728.1"/>
    <property type="molecule type" value="Genomic_DNA"/>
</dbReference>
<dbReference type="InterPro" id="IPR013264">
    <property type="entry name" value="DNAG_N"/>
</dbReference>
<dbReference type="HAMAP" id="MF_00974">
    <property type="entry name" value="DNA_primase_DnaG"/>
    <property type="match status" value="1"/>
</dbReference>
<dbReference type="GO" id="GO:1990077">
    <property type="term" value="C:primosome complex"/>
    <property type="evidence" value="ECO:0007669"/>
    <property type="project" value="UniProtKB-KW"/>
</dbReference>
<comment type="function">
    <text evidence="12 13">RNA polymerase that catalyzes the synthesis of short RNA molecules used as primers for DNA polymerase during DNA replication.</text>
</comment>
<evidence type="ECO:0000256" key="10">
    <source>
        <dbReference type="ARBA" id="ARBA00023125"/>
    </source>
</evidence>
<dbReference type="AlphaFoldDB" id="W6RWI4"/>
<dbReference type="HOGENOM" id="CLU_013501_3_3_9"/>
<dbReference type="GO" id="GO:0008270">
    <property type="term" value="F:zinc ion binding"/>
    <property type="evidence" value="ECO:0007669"/>
    <property type="project" value="UniProtKB-UniRule"/>
</dbReference>
<dbReference type="InterPro" id="IPR050219">
    <property type="entry name" value="DnaG_primase"/>
</dbReference>
<evidence type="ECO:0000256" key="11">
    <source>
        <dbReference type="ARBA" id="ARBA00023163"/>
    </source>
</evidence>
<dbReference type="CDD" id="cd03364">
    <property type="entry name" value="TOPRIM_DnaG_primases"/>
    <property type="match status" value="1"/>
</dbReference>
<dbReference type="GO" id="GO:0000428">
    <property type="term" value="C:DNA-directed RNA polymerase complex"/>
    <property type="evidence" value="ECO:0007669"/>
    <property type="project" value="UniProtKB-KW"/>
</dbReference>
<dbReference type="FunFam" id="3.40.1360.10:FF:000002">
    <property type="entry name" value="DNA primase"/>
    <property type="match status" value="1"/>
</dbReference>
<keyword evidence="3 12" id="KW-0808">Transferase</keyword>
<dbReference type="InterPro" id="IPR016136">
    <property type="entry name" value="DNA_helicase_N/primase_C"/>
</dbReference>
<feature type="domain" description="Toprim" evidence="15">
    <location>
        <begin position="251"/>
        <end position="332"/>
    </location>
</feature>
<dbReference type="Proteomes" id="UP000019426">
    <property type="component" value="Chromosome M2/40_rep1"/>
</dbReference>
<dbReference type="InterPro" id="IPR030846">
    <property type="entry name" value="DnaG_bac"/>
</dbReference>
<keyword evidence="4 12" id="KW-0548">Nucleotidyltransferase</keyword>
<keyword evidence="17" id="KW-1185">Reference proteome</keyword>
<dbReference type="FunFam" id="3.90.980.10:FF:000001">
    <property type="entry name" value="DNA primase"/>
    <property type="match status" value="1"/>
</dbReference>
<dbReference type="PROSITE" id="PS50880">
    <property type="entry name" value="TOPRIM"/>
    <property type="match status" value="1"/>
</dbReference>
<evidence type="ECO:0000256" key="13">
    <source>
        <dbReference type="PIRNR" id="PIRNR002811"/>
    </source>
</evidence>
<protein>
    <recommendedName>
        <fullName evidence="12 13">DNA primase</fullName>
        <ecNumber evidence="12">2.7.7.101</ecNumber>
    </recommendedName>
</protein>
<dbReference type="Gene3D" id="1.10.860.10">
    <property type="entry name" value="DNAb Helicase, Chain A"/>
    <property type="match status" value="1"/>
</dbReference>
<dbReference type="PANTHER" id="PTHR30313:SF2">
    <property type="entry name" value="DNA PRIMASE"/>
    <property type="match status" value="1"/>
</dbReference>
<dbReference type="PIRSF" id="PIRSF002811">
    <property type="entry name" value="DnaG"/>
    <property type="match status" value="1"/>
</dbReference>
<dbReference type="STRING" id="1216932.CM240_1570"/>
<keyword evidence="8 12" id="KW-0862">Zinc</keyword>
<dbReference type="EC" id="2.7.7.101" evidence="12"/>
<gene>
    <name evidence="12 16" type="primary">dnaG</name>
    <name evidence="16" type="ORF">CM240_1570</name>
</gene>
<keyword evidence="6 12" id="KW-0479">Metal-binding</keyword>
<name>W6RWI4_9CLOT</name>
<dbReference type="GO" id="GO:0003677">
    <property type="term" value="F:DNA binding"/>
    <property type="evidence" value="ECO:0007669"/>
    <property type="project" value="UniProtKB-KW"/>
</dbReference>
<comment type="similarity">
    <text evidence="12 13">Belongs to the DnaG primase family.</text>
</comment>
<reference evidence="16 17" key="1">
    <citation type="submission" date="2013-11" db="EMBL/GenBank/DDBJ databases">
        <title>Complete genome sequence of Clostridum sp. M2/40.</title>
        <authorList>
            <person name="Wibberg D."/>
            <person name="Puehler A."/>
            <person name="Schlueter A."/>
        </authorList>
    </citation>
    <scope>NUCLEOTIDE SEQUENCE [LARGE SCALE GENOMIC DNA]</scope>
    <source>
        <strain evidence="17">M2/40</strain>
    </source>
</reference>
<comment type="catalytic activity">
    <reaction evidence="12">
        <text>ssDNA + n NTP = ssDNA/pppN(pN)n-1 hybrid + (n-1) diphosphate.</text>
        <dbReference type="EC" id="2.7.7.101"/>
    </reaction>
</comment>